<evidence type="ECO:0000313" key="1">
    <source>
        <dbReference type="EMBL" id="AWI54180.1"/>
    </source>
</evidence>
<proteinExistence type="predicted"/>
<accession>A0A2U8FT38</accession>
<dbReference type="RefSeq" id="WP_109037176.1">
    <property type="nucleotide sequence ID" value="NZ_CP029210.1"/>
</dbReference>
<dbReference type="PANTHER" id="PTHR30302">
    <property type="entry name" value="HYDROGENASE 1 MATURATION PROTEASE"/>
    <property type="match status" value="1"/>
</dbReference>
<dbReference type="KEGG" id="aon:DEH84_12690"/>
<evidence type="ECO:0000313" key="2">
    <source>
        <dbReference type="Proteomes" id="UP000244892"/>
    </source>
</evidence>
<dbReference type="GO" id="GO:0004175">
    <property type="term" value="F:endopeptidase activity"/>
    <property type="evidence" value="ECO:0007669"/>
    <property type="project" value="TreeGrafter"/>
</dbReference>
<dbReference type="GO" id="GO:0016485">
    <property type="term" value="P:protein processing"/>
    <property type="evidence" value="ECO:0007669"/>
    <property type="project" value="TreeGrafter"/>
</dbReference>
<dbReference type="Gene3D" id="3.40.50.1450">
    <property type="entry name" value="HybD-like"/>
    <property type="match status" value="1"/>
</dbReference>
<dbReference type="AlphaFoldDB" id="A0A2U8FT38"/>
<protein>
    <submittedName>
        <fullName evidence="1">Ni/Fe hydrogenase</fullName>
    </submittedName>
</protein>
<dbReference type="NCBIfam" id="TIGR00072">
    <property type="entry name" value="hydrog_prot"/>
    <property type="match status" value="1"/>
</dbReference>
<dbReference type="InterPro" id="IPR000671">
    <property type="entry name" value="Peptidase_A31"/>
</dbReference>
<name>A0A2U8FT38_9BURK</name>
<gene>
    <name evidence="1" type="ORF">DEH84_12690</name>
</gene>
<dbReference type="PANTHER" id="PTHR30302:SF5">
    <property type="entry name" value="SLR1876 PROTEIN"/>
    <property type="match status" value="1"/>
</dbReference>
<dbReference type="OrthoDB" id="9808862at2"/>
<dbReference type="InterPro" id="IPR023430">
    <property type="entry name" value="Pept_HybD-like_dom_sf"/>
</dbReference>
<organism evidence="1 2">
    <name type="scientific">Aquabacterium olei</name>
    <dbReference type="NCBI Taxonomy" id="1296669"/>
    <lineage>
        <taxon>Bacteria</taxon>
        <taxon>Pseudomonadati</taxon>
        <taxon>Pseudomonadota</taxon>
        <taxon>Betaproteobacteria</taxon>
        <taxon>Burkholderiales</taxon>
        <taxon>Aquabacterium</taxon>
    </lineage>
</organism>
<sequence length="174" mass="18410">MSLWDQPPDRAPLLVIAIGNPARGDDGIGPALADRLQAWLASQPSTLSDQIEVLTTMQLSAEDVLDLTDRTHVLVIDAQATPSPHPAWTAVTAAPEGPAWTSHHLTPAHLLSLHARLLQAPPPPCTVLSVPGSDFTLGAPLSEAARLQVDLAWRALQAWLAPQLAHPANTALSP</sequence>
<dbReference type="SUPFAM" id="SSF53163">
    <property type="entry name" value="HybD-like"/>
    <property type="match status" value="1"/>
</dbReference>
<reference evidence="1 2" key="1">
    <citation type="submission" date="2018-05" db="EMBL/GenBank/DDBJ databases">
        <title>complete genome sequence of Aquabacterium olei NBRC 110486.</title>
        <authorList>
            <person name="Tang B."/>
            <person name="Chang J."/>
            <person name="Zhang L."/>
            <person name="Yang H."/>
        </authorList>
    </citation>
    <scope>NUCLEOTIDE SEQUENCE [LARGE SCALE GENOMIC DNA]</scope>
    <source>
        <strain evidence="1 2">NBRC 110486</strain>
    </source>
</reference>
<dbReference type="EMBL" id="CP029210">
    <property type="protein sequence ID" value="AWI54180.1"/>
    <property type="molecule type" value="Genomic_DNA"/>
</dbReference>
<keyword evidence="2" id="KW-1185">Reference proteome</keyword>
<dbReference type="GO" id="GO:0008047">
    <property type="term" value="F:enzyme activator activity"/>
    <property type="evidence" value="ECO:0007669"/>
    <property type="project" value="InterPro"/>
</dbReference>
<dbReference type="Proteomes" id="UP000244892">
    <property type="component" value="Chromosome"/>
</dbReference>